<sequence length="167" mass="18779">MTSQTFVCVQKQNVTRRKTSVPSSTAPPVIFRTLPDSWRRLTLSLMCYSHYASLLTDFQSFVQNNEFLQAADAVNELKSDLDVLIEDGYCELKIVKALRSEQRVNQETLLHHLGEAWSAMTVWTIPHAKEPVTLTNVSQVQLKLVHSENASVTANAMSQVGILKSKM</sequence>
<dbReference type="GeneID" id="119743357"/>
<proteinExistence type="predicted"/>
<protein>
    <submittedName>
        <fullName evidence="1">Uncharacterized protein</fullName>
    </submittedName>
</protein>
<organism evidence="1 2">
    <name type="scientific">Patiria miniata</name>
    <name type="common">Bat star</name>
    <name type="synonym">Asterina miniata</name>
    <dbReference type="NCBI Taxonomy" id="46514"/>
    <lineage>
        <taxon>Eukaryota</taxon>
        <taxon>Metazoa</taxon>
        <taxon>Echinodermata</taxon>
        <taxon>Eleutherozoa</taxon>
        <taxon>Asterozoa</taxon>
        <taxon>Asteroidea</taxon>
        <taxon>Valvatacea</taxon>
        <taxon>Valvatida</taxon>
        <taxon>Asterinidae</taxon>
        <taxon>Patiria</taxon>
    </lineage>
</organism>
<reference evidence="1" key="1">
    <citation type="submission" date="2022-11" db="UniProtKB">
        <authorList>
            <consortium name="EnsemblMetazoa"/>
        </authorList>
    </citation>
    <scope>IDENTIFICATION</scope>
</reference>
<evidence type="ECO:0000313" key="2">
    <source>
        <dbReference type="Proteomes" id="UP000887568"/>
    </source>
</evidence>
<dbReference type="RefSeq" id="XP_038075680.1">
    <property type="nucleotide sequence ID" value="XM_038219752.1"/>
</dbReference>
<dbReference type="AlphaFoldDB" id="A0A914BIF2"/>
<evidence type="ECO:0000313" key="1">
    <source>
        <dbReference type="EnsemblMetazoa" id="XP_038075680.1"/>
    </source>
</evidence>
<dbReference type="Proteomes" id="UP000887568">
    <property type="component" value="Unplaced"/>
</dbReference>
<keyword evidence="2" id="KW-1185">Reference proteome</keyword>
<name>A0A914BIF2_PATMI</name>
<dbReference type="EnsemblMetazoa" id="XM_038219752.1">
    <property type="protein sequence ID" value="XP_038075680.1"/>
    <property type="gene ID" value="LOC119743357"/>
</dbReference>
<dbReference type="OrthoDB" id="534815at2759"/>
<accession>A0A914BIF2</accession>